<feature type="compositionally biased region" description="Acidic residues" evidence="2">
    <location>
        <begin position="39"/>
        <end position="51"/>
    </location>
</feature>
<dbReference type="Proteomes" id="UP000735302">
    <property type="component" value="Unassembled WGS sequence"/>
</dbReference>
<feature type="transmembrane region" description="Helical" evidence="3">
    <location>
        <begin position="191"/>
        <end position="214"/>
    </location>
</feature>
<evidence type="ECO:0000256" key="1">
    <source>
        <dbReference type="ARBA" id="ARBA00004141"/>
    </source>
</evidence>
<dbReference type="AlphaFoldDB" id="A0AAV3ZGA1"/>
<keyword evidence="3" id="KW-0472">Membrane</keyword>
<feature type="region of interest" description="Disordered" evidence="2">
    <location>
        <begin position="1"/>
        <end position="97"/>
    </location>
</feature>
<dbReference type="InterPro" id="IPR011701">
    <property type="entry name" value="MFS"/>
</dbReference>
<name>A0AAV3ZGA1_9GAST</name>
<dbReference type="GO" id="GO:0016020">
    <property type="term" value="C:membrane"/>
    <property type="evidence" value="ECO:0007669"/>
    <property type="project" value="UniProtKB-SubCell"/>
</dbReference>
<dbReference type="GO" id="GO:0008028">
    <property type="term" value="F:monocarboxylic acid transmembrane transporter activity"/>
    <property type="evidence" value="ECO:0007669"/>
    <property type="project" value="TreeGrafter"/>
</dbReference>
<keyword evidence="3" id="KW-0812">Transmembrane</keyword>
<organism evidence="5 6">
    <name type="scientific">Plakobranchus ocellatus</name>
    <dbReference type="NCBI Taxonomy" id="259542"/>
    <lineage>
        <taxon>Eukaryota</taxon>
        <taxon>Metazoa</taxon>
        <taxon>Spiralia</taxon>
        <taxon>Lophotrochozoa</taxon>
        <taxon>Mollusca</taxon>
        <taxon>Gastropoda</taxon>
        <taxon>Heterobranchia</taxon>
        <taxon>Euthyneura</taxon>
        <taxon>Panpulmonata</taxon>
        <taxon>Sacoglossa</taxon>
        <taxon>Placobranchoidea</taxon>
        <taxon>Plakobranchidae</taxon>
        <taxon>Plakobranchus</taxon>
    </lineage>
</organism>
<evidence type="ECO:0000256" key="2">
    <source>
        <dbReference type="SAM" id="MobiDB-lite"/>
    </source>
</evidence>
<evidence type="ECO:0000313" key="5">
    <source>
        <dbReference type="EMBL" id="GFN94336.1"/>
    </source>
</evidence>
<reference evidence="5 6" key="1">
    <citation type="journal article" date="2021" name="Elife">
        <title>Chloroplast acquisition without the gene transfer in kleptoplastic sea slugs, Plakobranchus ocellatus.</title>
        <authorList>
            <person name="Maeda T."/>
            <person name="Takahashi S."/>
            <person name="Yoshida T."/>
            <person name="Shimamura S."/>
            <person name="Takaki Y."/>
            <person name="Nagai Y."/>
            <person name="Toyoda A."/>
            <person name="Suzuki Y."/>
            <person name="Arimoto A."/>
            <person name="Ishii H."/>
            <person name="Satoh N."/>
            <person name="Nishiyama T."/>
            <person name="Hasebe M."/>
            <person name="Maruyama T."/>
            <person name="Minagawa J."/>
            <person name="Obokata J."/>
            <person name="Shigenobu S."/>
        </authorList>
    </citation>
    <scope>NUCLEOTIDE SEQUENCE [LARGE SCALE GENOMIC DNA]</scope>
</reference>
<keyword evidence="3" id="KW-1133">Transmembrane helix</keyword>
<feature type="compositionally biased region" description="Low complexity" evidence="2">
    <location>
        <begin position="78"/>
        <end position="97"/>
    </location>
</feature>
<feature type="transmembrane region" description="Helical" evidence="3">
    <location>
        <begin position="280"/>
        <end position="299"/>
    </location>
</feature>
<dbReference type="InterPro" id="IPR020846">
    <property type="entry name" value="MFS_dom"/>
</dbReference>
<feature type="compositionally biased region" description="Polar residues" evidence="2">
    <location>
        <begin position="7"/>
        <end position="20"/>
    </location>
</feature>
<keyword evidence="6" id="KW-1185">Reference proteome</keyword>
<protein>
    <submittedName>
        <fullName evidence="5">Monocarboxylate transporter 9</fullName>
    </submittedName>
</protein>
<dbReference type="InterPro" id="IPR036259">
    <property type="entry name" value="MFS_trans_sf"/>
</dbReference>
<feature type="transmembrane region" description="Helical" evidence="3">
    <location>
        <begin position="492"/>
        <end position="515"/>
    </location>
</feature>
<feature type="transmembrane region" description="Helical" evidence="3">
    <location>
        <begin position="448"/>
        <end position="472"/>
    </location>
</feature>
<feature type="domain" description="Major facilitator superfamily (MFS) profile" evidence="4">
    <location>
        <begin position="152"/>
        <end position="646"/>
    </location>
</feature>
<feature type="transmembrane region" description="Helical" evidence="3">
    <location>
        <begin position="221"/>
        <end position="244"/>
    </location>
</feature>
<dbReference type="Gene3D" id="1.20.1250.20">
    <property type="entry name" value="MFS general substrate transporter like domains"/>
    <property type="match status" value="1"/>
</dbReference>
<comment type="subcellular location">
    <subcellularLocation>
        <location evidence="1">Membrane</location>
        <topology evidence="1">Multi-pass membrane protein</topology>
    </subcellularLocation>
</comment>
<feature type="transmembrane region" description="Helical" evidence="3">
    <location>
        <begin position="586"/>
        <end position="605"/>
    </location>
</feature>
<dbReference type="CDD" id="cd17352">
    <property type="entry name" value="MFS_MCT_SLC16"/>
    <property type="match status" value="1"/>
</dbReference>
<feature type="transmembrane region" description="Helical" evidence="3">
    <location>
        <begin position="250"/>
        <end position="273"/>
    </location>
</feature>
<feature type="transmembrane region" description="Helical" evidence="3">
    <location>
        <begin position="527"/>
        <end position="545"/>
    </location>
</feature>
<proteinExistence type="predicted"/>
<dbReference type="EMBL" id="BLXT01002434">
    <property type="protein sequence ID" value="GFN94336.1"/>
    <property type="molecule type" value="Genomic_DNA"/>
</dbReference>
<accession>A0AAV3ZGA1</accession>
<dbReference type="PANTHER" id="PTHR11360">
    <property type="entry name" value="MONOCARBOXYLATE TRANSPORTER"/>
    <property type="match status" value="1"/>
</dbReference>
<dbReference type="Pfam" id="PF07690">
    <property type="entry name" value="MFS_1"/>
    <property type="match status" value="1"/>
</dbReference>
<evidence type="ECO:0000259" key="4">
    <source>
        <dbReference type="PROSITE" id="PS50850"/>
    </source>
</evidence>
<dbReference type="PANTHER" id="PTHR11360:SF158">
    <property type="entry name" value="MONOCARBOXYLATE TRANSPORTER 9"/>
    <property type="match status" value="1"/>
</dbReference>
<sequence length="670" mass="73456">MRRDQESLSVKPSSMITTVMTRHHTEERPRLITAGPEADIIETAESSEDDPTDKKAGRSRRNGWRKQSLLPRCIKGHSSSSSSPSPSTPSRSASSSSALSSFYSDSLHGGSLKEERKALLDDKDGEDEDKAKEIEMTMTIEEDDENVQDKGFAWVIVFGGFLSQVLSGGLMRTDAILYAQFLDRYGESSQLTSWPGALSFTIQCFIAPVAALFCNRFSVRTAVILGTFLIIIGLVITAFAPNIYLLFLSYSVLLGIGRGLVLAPGIFIINIYFDRYRGVALGLSFSGTGFATFALAPLFEKLFKLLGYQNTLLVIAGLSSIGFVAAATFRPLSTHKRMMREKRQRENIRQDYKERASHLETGCKRQQNYFPSYGATDSSCNAHNQFSNNNSNHVDEILVKDSNYSEVTEIRVKPGCSDNQRRTCSPASVARTFPVEQGRARKRKSGPLFHWALFRDFPFLVLCISMAFFTLAQKTVFSFLDVVCLEQGLSSAAAASVLSLTGIGDLVGRLLSGILMDLPRMKPFREAMYSFVLFIAAGAVLMFPFSKTLVLLGTAGVIYGVMVGASASQKSTILVALLGKEMVNSAFGILYSFQGLGTMIGPPIAGALKDKFDTYSLAYFMSGGSMVGAGVLVAVSAILFALRRRRHEGIEHHGYMRLPSDDFSEYAQPG</sequence>
<evidence type="ECO:0000256" key="3">
    <source>
        <dbReference type="SAM" id="Phobius"/>
    </source>
</evidence>
<dbReference type="InterPro" id="IPR050327">
    <property type="entry name" value="Proton-linked_MCT"/>
</dbReference>
<feature type="transmembrane region" description="Helical" evidence="3">
    <location>
        <begin position="557"/>
        <end position="579"/>
    </location>
</feature>
<dbReference type="SUPFAM" id="SSF103473">
    <property type="entry name" value="MFS general substrate transporter"/>
    <property type="match status" value="1"/>
</dbReference>
<feature type="transmembrane region" description="Helical" evidence="3">
    <location>
        <begin position="152"/>
        <end position="171"/>
    </location>
</feature>
<evidence type="ECO:0000313" key="6">
    <source>
        <dbReference type="Proteomes" id="UP000735302"/>
    </source>
</evidence>
<dbReference type="PROSITE" id="PS50850">
    <property type="entry name" value="MFS"/>
    <property type="match status" value="1"/>
</dbReference>
<feature type="transmembrane region" description="Helical" evidence="3">
    <location>
        <begin position="311"/>
        <end position="333"/>
    </location>
</feature>
<feature type="transmembrane region" description="Helical" evidence="3">
    <location>
        <begin position="617"/>
        <end position="642"/>
    </location>
</feature>
<gene>
    <name evidence="5" type="ORF">PoB_002084200</name>
</gene>
<comment type="caution">
    <text evidence="5">The sequence shown here is derived from an EMBL/GenBank/DDBJ whole genome shotgun (WGS) entry which is preliminary data.</text>
</comment>